<dbReference type="InterPro" id="IPR029063">
    <property type="entry name" value="SAM-dependent_MTases_sf"/>
</dbReference>
<protein>
    <submittedName>
        <fullName evidence="3">SAM-dependent methyltransferase 2</fullName>
    </submittedName>
</protein>
<comment type="caution">
    <text evidence="3">The sequence shown here is derived from an EMBL/GenBank/DDBJ whole genome shotgun (WGS) entry which is preliminary data.</text>
</comment>
<accession>K9GT68</accession>
<evidence type="ECO:0000313" key="3">
    <source>
        <dbReference type="EMBL" id="EKV29145.1"/>
    </source>
</evidence>
<dbReference type="Gene3D" id="3.40.50.150">
    <property type="entry name" value="Vaccinia Virus protein VP39"/>
    <property type="match status" value="1"/>
</dbReference>
<feature type="region of interest" description="Disordered" evidence="1">
    <location>
        <begin position="237"/>
        <end position="262"/>
    </location>
</feature>
<evidence type="ECO:0000259" key="2">
    <source>
        <dbReference type="Pfam" id="PF08241"/>
    </source>
</evidence>
<proteinExistence type="predicted"/>
<keyword evidence="4" id="KW-1185">Reference proteome</keyword>
<name>K9GT68_9PROT</name>
<feature type="compositionally biased region" description="Basic and acidic residues" evidence="1">
    <location>
        <begin position="251"/>
        <end position="262"/>
    </location>
</feature>
<reference evidence="3 4" key="1">
    <citation type="journal article" date="2013" name="Genome Announc.">
        <title>Draft Genome Sequence of an Alphaproteobacterium, Caenispirillum salinarum AK4(T), Isolated from a Solar Saltern.</title>
        <authorList>
            <person name="Khatri I."/>
            <person name="Singh A."/>
            <person name="Korpole S."/>
            <person name="Pinnaka A.K."/>
            <person name="Subramanian S."/>
        </authorList>
    </citation>
    <scope>NUCLEOTIDE SEQUENCE [LARGE SCALE GENOMIC DNA]</scope>
    <source>
        <strain evidence="3 4">AK4</strain>
    </source>
</reference>
<dbReference type="InterPro" id="IPR013216">
    <property type="entry name" value="Methyltransf_11"/>
</dbReference>
<dbReference type="eggNOG" id="COG2226">
    <property type="taxonomic scope" value="Bacteria"/>
</dbReference>
<dbReference type="GO" id="GO:0008757">
    <property type="term" value="F:S-adenosylmethionine-dependent methyltransferase activity"/>
    <property type="evidence" value="ECO:0007669"/>
    <property type="project" value="InterPro"/>
</dbReference>
<gene>
    <name evidence="3" type="ORF">C882_0452</name>
</gene>
<keyword evidence="3" id="KW-0808">Transferase</keyword>
<dbReference type="SUPFAM" id="SSF53335">
    <property type="entry name" value="S-adenosyl-L-methionine-dependent methyltransferases"/>
    <property type="match status" value="1"/>
</dbReference>
<sequence>MDVVDLRDFYDGSLGQVSRRLLQRRLRAIWPDTRGMRVLGVGFATPFLGPFLDGSERVLAAMPGAQGVMRWPADGANRVMLADEAELPLPDRSIDRLVIAHGLEHTEHMRAMMRECWRVLTDGGRMIIVAPNRRGIWARMERTPFGTGRPYSESQITRLLRDTMFTPLEVGAALYMPPVRWRVALAWARPLEDLLGRWRWPDAFAGVLVVEAAKQIYAAPTHKLAERRRAYAVVPNPFRNGHRGGARPAGVRRDRMPNDEEV</sequence>
<evidence type="ECO:0000313" key="4">
    <source>
        <dbReference type="Proteomes" id="UP000009881"/>
    </source>
</evidence>
<organism evidence="3 4">
    <name type="scientific">Caenispirillum salinarum AK4</name>
    <dbReference type="NCBI Taxonomy" id="1238182"/>
    <lineage>
        <taxon>Bacteria</taxon>
        <taxon>Pseudomonadati</taxon>
        <taxon>Pseudomonadota</taxon>
        <taxon>Alphaproteobacteria</taxon>
        <taxon>Rhodospirillales</taxon>
        <taxon>Novispirillaceae</taxon>
        <taxon>Caenispirillum</taxon>
    </lineage>
</organism>
<keyword evidence="3" id="KW-0489">Methyltransferase</keyword>
<dbReference type="GO" id="GO:0032259">
    <property type="term" value="P:methylation"/>
    <property type="evidence" value="ECO:0007669"/>
    <property type="project" value="UniProtKB-KW"/>
</dbReference>
<evidence type="ECO:0000256" key="1">
    <source>
        <dbReference type="SAM" id="MobiDB-lite"/>
    </source>
</evidence>
<dbReference type="Pfam" id="PF08241">
    <property type="entry name" value="Methyltransf_11"/>
    <property type="match status" value="1"/>
</dbReference>
<dbReference type="PATRIC" id="fig|1238182.3.peg.2667"/>
<dbReference type="STRING" id="1238182.C882_0452"/>
<dbReference type="EMBL" id="ANHY01000013">
    <property type="protein sequence ID" value="EKV29145.1"/>
    <property type="molecule type" value="Genomic_DNA"/>
</dbReference>
<feature type="domain" description="Methyltransferase type 11" evidence="2">
    <location>
        <begin position="78"/>
        <end position="128"/>
    </location>
</feature>
<dbReference type="AlphaFoldDB" id="K9GT68"/>
<dbReference type="Proteomes" id="UP000009881">
    <property type="component" value="Unassembled WGS sequence"/>
</dbReference>